<dbReference type="Proteomes" id="UP000284902">
    <property type="component" value="Unassembled WGS sequence"/>
</dbReference>
<dbReference type="Pfam" id="PF23847">
    <property type="entry name" value="DUF7211"/>
    <property type="match status" value="1"/>
</dbReference>
<protein>
    <submittedName>
        <fullName evidence="2">Uncharacterized protein</fullName>
    </submittedName>
</protein>
<sequence>MKYVFIRNHNDELMHYGTHGMKWGHRKAQYTSSTASKSATGTNKIKSMLGSNKTQKTYKTAKKENKQKIKETYKNLNKQASTKDKIIYNNATRKKAAKYIVNNNMTVKEATAKSKKDAWRNTAVIMGAYGGLSVAALYKMNH</sequence>
<proteinExistence type="predicted"/>
<dbReference type="RefSeq" id="WP_118212618.1">
    <property type="nucleotide sequence ID" value="NZ_JAQEAN010000008.1"/>
</dbReference>
<evidence type="ECO:0000313" key="3">
    <source>
        <dbReference type="Proteomes" id="UP000284902"/>
    </source>
</evidence>
<organism evidence="2 3">
    <name type="scientific">[Ruminococcus] lactaris</name>
    <dbReference type="NCBI Taxonomy" id="46228"/>
    <lineage>
        <taxon>Bacteria</taxon>
        <taxon>Bacillati</taxon>
        <taxon>Bacillota</taxon>
        <taxon>Clostridia</taxon>
        <taxon>Lachnospirales</taxon>
        <taxon>Lachnospiraceae</taxon>
        <taxon>Mediterraneibacter</taxon>
    </lineage>
</organism>
<reference evidence="2 3" key="1">
    <citation type="submission" date="2018-08" db="EMBL/GenBank/DDBJ databases">
        <title>A genome reference for cultivated species of the human gut microbiota.</title>
        <authorList>
            <person name="Zou Y."/>
            <person name="Xue W."/>
            <person name="Luo G."/>
        </authorList>
    </citation>
    <scope>NUCLEOTIDE SEQUENCE [LARGE SCALE GENOMIC DNA]</scope>
    <source>
        <strain evidence="2 3">AM25-1LB</strain>
    </source>
</reference>
<dbReference type="AlphaFoldDB" id="A0A414P8C0"/>
<name>A0A414P8C0_9FIRM</name>
<dbReference type="InterPro" id="IPR055635">
    <property type="entry name" value="DUF7211"/>
</dbReference>
<feature type="transmembrane region" description="Helical" evidence="1">
    <location>
        <begin position="118"/>
        <end position="138"/>
    </location>
</feature>
<keyword evidence="1" id="KW-1133">Transmembrane helix</keyword>
<keyword evidence="1" id="KW-0472">Membrane</keyword>
<gene>
    <name evidence="2" type="ORF">DW672_03760</name>
</gene>
<comment type="caution">
    <text evidence="2">The sequence shown here is derived from an EMBL/GenBank/DDBJ whole genome shotgun (WGS) entry which is preliminary data.</text>
</comment>
<keyword evidence="1" id="KW-0812">Transmembrane</keyword>
<accession>A0A414P8C0</accession>
<evidence type="ECO:0000256" key="1">
    <source>
        <dbReference type="SAM" id="Phobius"/>
    </source>
</evidence>
<evidence type="ECO:0000313" key="2">
    <source>
        <dbReference type="EMBL" id="RHF62368.1"/>
    </source>
</evidence>
<dbReference type="EMBL" id="QRHG01000006">
    <property type="protein sequence ID" value="RHF62368.1"/>
    <property type="molecule type" value="Genomic_DNA"/>
</dbReference>